<evidence type="ECO:0000256" key="5">
    <source>
        <dbReference type="PROSITE-ProRule" id="PRU10007"/>
    </source>
</evidence>
<sequence>MAGTEEQVHGAQAPAAGDAADEFAVRDPATGEVIAHCPDLGPEAVAAMARRGREVQPAWEALGFAGRGRILRRMQKWVIDHREEIIAVIRSETGKTYEDALIAEISYGAAAFGFWAANAEGYLADEKVRSSAVLVKGKKLLVRYRPLGLIGVIGPWNYPFTNSFGDCIPALAAGNSVILKPSEVTPLTSLKLAEGLRECGVPDGVFQVATGQGPTGAALVEQVDMIMFTGSTATGKKIMAEAAKTLTPVSLELGGKDPMIVLADADVDRAANTALYYGMFNGGQTCISVERVYVEEPIYDAFVAKVTEKARKLRQGAGGPGTADVGAMTFPPQVDIVERHVQDARDKGARVLVGGSRGDHAAGSWYEPTILVDVDHTMTCMTEETFGPTLPIMKVRDEEEAIRLANDSPYGLAASVFGKDVKHAEAVARRVEAGAVCVNDALVNYSALELPMGGAKASGLGSRHGAGGIRKYTQQQAILVTRFAMRKDPHMYPYSARMTKRLGRLFAFLYGRGARD</sequence>
<dbReference type="OrthoDB" id="6882680at2"/>
<feature type="active site" evidence="4 5">
    <location>
        <position position="252"/>
    </location>
</feature>
<dbReference type="InterPro" id="IPR016161">
    <property type="entry name" value="Ald_DH/histidinol_DH"/>
</dbReference>
<accession>A0A5B8U2H3</accession>
<comment type="similarity">
    <text evidence="1 3 6">Belongs to the aldehyde dehydrogenase family.</text>
</comment>
<dbReference type="InterPro" id="IPR012394">
    <property type="entry name" value="Aldehyde_DH_NAD(P)"/>
</dbReference>
<organism evidence="8 9">
    <name type="scientific">Baekduia soli</name>
    <dbReference type="NCBI Taxonomy" id="496014"/>
    <lineage>
        <taxon>Bacteria</taxon>
        <taxon>Bacillati</taxon>
        <taxon>Actinomycetota</taxon>
        <taxon>Thermoleophilia</taxon>
        <taxon>Solirubrobacterales</taxon>
        <taxon>Baekduiaceae</taxon>
        <taxon>Baekduia</taxon>
    </lineage>
</organism>
<feature type="domain" description="Aldehyde dehydrogenase" evidence="7">
    <location>
        <begin position="21"/>
        <end position="477"/>
    </location>
</feature>
<keyword evidence="2 3" id="KW-0560">Oxidoreductase</keyword>
<protein>
    <recommendedName>
        <fullName evidence="3">Aldehyde dehydrogenase</fullName>
    </recommendedName>
</protein>
<dbReference type="Proteomes" id="UP000321805">
    <property type="component" value="Chromosome"/>
</dbReference>
<dbReference type="EMBL" id="CP042430">
    <property type="protein sequence ID" value="QEC47168.1"/>
    <property type="molecule type" value="Genomic_DNA"/>
</dbReference>
<dbReference type="InterPro" id="IPR016162">
    <property type="entry name" value="Ald_DH_N"/>
</dbReference>
<proteinExistence type="inferred from homology"/>
<dbReference type="Gene3D" id="3.40.309.10">
    <property type="entry name" value="Aldehyde Dehydrogenase, Chain A, domain 2"/>
    <property type="match status" value="1"/>
</dbReference>
<evidence type="ECO:0000313" key="9">
    <source>
        <dbReference type="Proteomes" id="UP000321805"/>
    </source>
</evidence>
<dbReference type="InterPro" id="IPR016163">
    <property type="entry name" value="Ald_DH_C"/>
</dbReference>
<dbReference type="InterPro" id="IPR029510">
    <property type="entry name" value="Ald_DH_CS_GLU"/>
</dbReference>
<dbReference type="CDD" id="cd07099">
    <property type="entry name" value="ALDH_DDALDH"/>
    <property type="match status" value="1"/>
</dbReference>
<dbReference type="SUPFAM" id="SSF53720">
    <property type="entry name" value="ALDH-like"/>
    <property type="match status" value="1"/>
</dbReference>
<dbReference type="PIRSF" id="PIRSF036492">
    <property type="entry name" value="ALDH"/>
    <property type="match status" value="1"/>
</dbReference>
<reference evidence="8 9" key="1">
    <citation type="journal article" date="2018" name="J. Microbiol.">
        <title>Baekduia soli gen. nov., sp. nov., a novel bacterium isolated from the soil of Baekdu Mountain and proposal of a novel family name, Baekduiaceae fam. nov.</title>
        <authorList>
            <person name="An D.S."/>
            <person name="Siddiqi M.Z."/>
            <person name="Kim K.H."/>
            <person name="Yu H.S."/>
            <person name="Im W.T."/>
        </authorList>
    </citation>
    <scope>NUCLEOTIDE SEQUENCE [LARGE SCALE GENOMIC DNA]</scope>
    <source>
        <strain evidence="8 9">BR7-21</strain>
    </source>
</reference>
<dbReference type="Pfam" id="PF00171">
    <property type="entry name" value="Aldedh"/>
    <property type="match status" value="1"/>
</dbReference>
<evidence type="ECO:0000256" key="4">
    <source>
        <dbReference type="PIRSR" id="PIRSR036492-1"/>
    </source>
</evidence>
<dbReference type="PROSITE" id="PS00687">
    <property type="entry name" value="ALDEHYDE_DEHYDR_GLU"/>
    <property type="match status" value="1"/>
</dbReference>
<dbReference type="FunFam" id="3.40.309.10:FF:000009">
    <property type="entry name" value="Aldehyde dehydrogenase A"/>
    <property type="match status" value="1"/>
</dbReference>
<dbReference type="AlphaFoldDB" id="A0A5B8U2H3"/>
<dbReference type="GO" id="GO:0016620">
    <property type="term" value="F:oxidoreductase activity, acting on the aldehyde or oxo group of donors, NAD or NADP as acceptor"/>
    <property type="evidence" value="ECO:0007669"/>
    <property type="project" value="InterPro"/>
</dbReference>
<feature type="active site" evidence="4">
    <location>
        <position position="286"/>
    </location>
</feature>
<evidence type="ECO:0000256" key="1">
    <source>
        <dbReference type="ARBA" id="ARBA00009986"/>
    </source>
</evidence>
<dbReference type="Gene3D" id="3.40.605.10">
    <property type="entry name" value="Aldehyde Dehydrogenase, Chain A, domain 1"/>
    <property type="match status" value="1"/>
</dbReference>
<evidence type="ECO:0000256" key="6">
    <source>
        <dbReference type="RuleBase" id="RU003345"/>
    </source>
</evidence>
<evidence type="ECO:0000256" key="3">
    <source>
        <dbReference type="PIRNR" id="PIRNR036492"/>
    </source>
</evidence>
<gene>
    <name evidence="8" type="ORF">FSW04_05900</name>
</gene>
<dbReference type="InterPro" id="IPR015590">
    <property type="entry name" value="Aldehyde_DH_dom"/>
</dbReference>
<evidence type="ECO:0000259" key="7">
    <source>
        <dbReference type="Pfam" id="PF00171"/>
    </source>
</evidence>
<evidence type="ECO:0000256" key="2">
    <source>
        <dbReference type="ARBA" id="ARBA00023002"/>
    </source>
</evidence>
<dbReference type="FunFam" id="3.40.605.10:FF:000007">
    <property type="entry name" value="NAD/NADP-dependent betaine aldehyde dehydrogenase"/>
    <property type="match status" value="1"/>
</dbReference>
<evidence type="ECO:0000313" key="8">
    <source>
        <dbReference type="EMBL" id="QEC47168.1"/>
    </source>
</evidence>
<keyword evidence="9" id="KW-1185">Reference proteome</keyword>
<dbReference type="GO" id="GO:0006081">
    <property type="term" value="P:aldehyde metabolic process"/>
    <property type="evidence" value="ECO:0007669"/>
    <property type="project" value="InterPro"/>
</dbReference>
<dbReference type="RefSeq" id="WP_146917280.1">
    <property type="nucleotide sequence ID" value="NZ_CP042430.1"/>
</dbReference>
<dbReference type="PANTHER" id="PTHR11699">
    <property type="entry name" value="ALDEHYDE DEHYDROGENASE-RELATED"/>
    <property type="match status" value="1"/>
</dbReference>
<dbReference type="KEGG" id="bsol:FSW04_05900"/>
<name>A0A5B8U2H3_9ACTN</name>